<reference evidence="3" key="2">
    <citation type="journal article" date="2020" name="Microorganisms">
        <title>Osmotic Adaptation and Compatible Solute Biosynthesis of Phototrophic Bacteria as Revealed from Genome Analyses.</title>
        <authorList>
            <person name="Imhoff J.F."/>
            <person name="Rahn T."/>
            <person name="Kunzel S."/>
            <person name="Keller A."/>
            <person name="Neulinger S.C."/>
        </authorList>
    </citation>
    <scope>NUCLEOTIDE SEQUENCE</scope>
    <source>
        <strain evidence="3">DSM 11080</strain>
    </source>
</reference>
<dbReference type="Pfam" id="PF13620">
    <property type="entry name" value="CarboxypepD_reg"/>
    <property type="match status" value="1"/>
</dbReference>
<evidence type="ECO:0000256" key="1">
    <source>
        <dbReference type="SAM" id="SignalP"/>
    </source>
</evidence>
<dbReference type="Gene3D" id="3.30.10.20">
    <property type="match status" value="4"/>
</dbReference>
<dbReference type="EMBL" id="NRSJ01000004">
    <property type="protein sequence ID" value="MBK1703633.1"/>
    <property type="molecule type" value="Genomic_DNA"/>
</dbReference>
<evidence type="ECO:0000313" key="4">
    <source>
        <dbReference type="Proteomes" id="UP001296776"/>
    </source>
</evidence>
<protein>
    <recommendedName>
        <fullName evidence="2">PASTA domain-containing protein</fullName>
    </recommendedName>
</protein>
<dbReference type="Gene3D" id="2.60.40.1120">
    <property type="entry name" value="Carboxypeptidase-like, regulatory domain"/>
    <property type="match status" value="2"/>
</dbReference>
<keyword evidence="4" id="KW-1185">Reference proteome</keyword>
<feature type="domain" description="PASTA" evidence="2">
    <location>
        <begin position="339"/>
        <end position="406"/>
    </location>
</feature>
<dbReference type="InterPro" id="IPR008964">
    <property type="entry name" value="Invasin/intimin_cell_adhesion"/>
</dbReference>
<dbReference type="Gene3D" id="2.60.40.10">
    <property type="entry name" value="Immunoglobulins"/>
    <property type="match status" value="2"/>
</dbReference>
<comment type="caution">
    <text evidence="3">The sequence shown here is derived from an EMBL/GenBank/DDBJ whole genome shotgun (WGS) entry which is preliminary data.</text>
</comment>
<dbReference type="SMART" id="SM00740">
    <property type="entry name" value="PASTA"/>
    <property type="match status" value="4"/>
</dbReference>
<feature type="domain" description="PASTA" evidence="2">
    <location>
        <begin position="136"/>
        <end position="202"/>
    </location>
</feature>
<organism evidence="3 4">
    <name type="scientific">Halochromatium glycolicum</name>
    <dbReference type="NCBI Taxonomy" id="85075"/>
    <lineage>
        <taxon>Bacteria</taxon>
        <taxon>Pseudomonadati</taxon>
        <taxon>Pseudomonadota</taxon>
        <taxon>Gammaproteobacteria</taxon>
        <taxon>Chromatiales</taxon>
        <taxon>Chromatiaceae</taxon>
        <taxon>Halochromatium</taxon>
    </lineage>
</organism>
<evidence type="ECO:0000259" key="2">
    <source>
        <dbReference type="PROSITE" id="PS51178"/>
    </source>
</evidence>
<dbReference type="InterPro" id="IPR008969">
    <property type="entry name" value="CarboxyPept-like_regulatory"/>
</dbReference>
<keyword evidence="1" id="KW-0732">Signal</keyword>
<dbReference type="CDD" id="cd06577">
    <property type="entry name" value="PASTA_pknB"/>
    <property type="match status" value="4"/>
</dbReference>
<dbReference type="InterPro" id="IPR013783">
    <property type="entry name" value="Ig-like_fold"/>
</dbReference>
<dbReference type="SUPFAM" id="SSF49464">
    <property type="entry name" value="Carboxypeptidase regulatory domain-like"/>
    <property type="match status" value="1"/>
</dbReference>
<dbReference type="Proteomes" id="UP001296776">
    <property type="component" value="Unassembled WGS sequence"/>
</dbReference>
<dbReference type="PROSITE" id="PS51178">
    <property type="entry name" value="PASTA"/>
    <property type="match status" value="4"/>
</dbReference>
<feature type="domain" description="PASTA" evidence="2">
    <location>
        <begin position="271"/>
        <end position="338"/>
    </location>
</feature>
<dbReference type="Pfam" id="PF09136">
    <property type="entry name" value="Glucodextran_B"/>
    <property type="match status" value="1"/>
</dbReference>
<dbReference type="SUPFAM" id="SSF49373">
    <property type="entry name" value="Invasin/intimin cell-adhesion fragments"/>
    <property type="match status" value="1"/>
</dbReference>
<evidence type="ECO:0000313" key="3">
    <source>
        <dbReference type="EMBL" id="MBK1703633.1"/>
    </source>
</evidence>
<gene>
    <name evidence="3" type="ORF">CKO40_03485</name>
</gene>
<feature type="domain" description="PASTA" evidence="2">
    <location>
        <begin position="203"/>
        <end position="270"/>
    </location>
</feature>
<feature type="signal peptide" evidence="1">
    <location>
        <begin position="1"/>
        <end position="24"/>
    </location>
</feature>
<sequence>MMRVASLMLSLAMCLLLVAPPALSAIPEDDLIAVDELDASLGRSTFNRRTGEQTFQLTLSNPARFAIAGPLWVAVTPSLDTIPVVDPDDVTDTGIALMRVEPDPILPGESVRLTIVVSNPTLARFELATQTMLQRVALPIALPALTGRIEAAADALTAGLGLALNKDRVFDDAVESGRVISQEPPAGAAIETGDPVQVVVSDGPAPRTVPELIGIPRGEAEARIETAGLALGNVATRDDATAPAEQVIDQNPTPGATRPPGSTVDLVVSLGPPLVLVPDLIGLLEEDALGLISALELTTGTLQTRASSEFPDGSVIEQDPAADTEVAAGTSVALTFSNGPELALVPDLIGLPLASAVQSLGDAGLGLGERADRFDPSLPDGLIAAQQPAPGSELATGSRVDITLSRGPLPDLPSVRIVAPPDFTLVSSPELTLTVEVGAAVQSLTVEGVPVPIADGVAKPTLTLHEGVNEITAVAATADGIANNDTIEVTLDTNPPAVVVAEPEEAAVVTQPSVVVTGFVNDIAVGVADGADPQVSVEGRAAAVANGSFVSEPLALTLGEQAITIEARDQAGNTRQVTRTLTRREPIGQRILPVSGDGQTGTVGEPLAEPLVVALEAENGTPVAGRGVRFEVTRGSGLVLDGAAAARSLVVTSDAAGLAAVGFELGSRAGFAAQQVSATAPGFEGRVVFSARSTPGPIAGIKSYCDDHQYGIVGSKLPEPLVAFVHDAAGNPIPGANVTFSLLRGSGTFEGAEEVVVTTNDSGMAATTLTLGMEVGPSVYVVAAAAGAGLEPAIFKATGMAPGPVQETRLSGIVLDNTDTPIPGATITIPGSPAAALTDAEGRFMLEDVPVGRIHLHVEADTTPREGHWTALEFELTTIAGVENRLGMPIHVLPIDDAGARPVSPAEDVVVTMDGVPGLTLEIAAGSAQCPDGSLDCAVSITQVHRDKVPMPFPGGVLPPLAWTVQPHGTLFDPPARLTLPNSDGLAPGTIVDLLSFDHDLGQFVSVGPASVSEDGLSLVSDPGFGITKSGWGGGPSPPPPPICASNCDDGNMCTRNFCRTGFCFTIFENRDLSNASPRDCRRTVCSTGVATIIDADNERPYQRAADDCKRQICREGRVRTIDDDSEDCSDDNLCTLGDACSAGQCTAGAQMLDCDDNRPCTRDSCDPEVGCENEPDDDIIPPQTDPNDCLVCRNGEVASRRQDQVDACADRVGEFIDMCQDLFDDWYVLSEEVQADGSTVGTVTCDAGSCDIDQTPCVCDSVFEAQKQAPDVYTISADEPFSCQFAEGSVSYNCTTACSGLPPAP</sequence>
<proteinExistence type="predicted"/>
<reference evidence="3" key="1">
    <citation type="submission" date="2017-08" db="EMBL/GenBank/DDBJ databases">
        <authorList>
            <person name="Imhoff J.F."/>
            <person name="Rahn T."/>
            <person name="Kuenzel S."/>
            <person name="Neulinger S.C."/>
        </authorList>
    </citation>
    <scope>NUCLEOTIDE SEQUENCE</scope>
    <source>
        <strain evidence="3">DSM 11080</strain>
    </source>
</reference>
<name>A0AAJ0U214_9GAMM</name>
<feature type="chain" id="PRO_5042487316" description="PASTA domain-containing protein" evidence="1">
    <location>
        <begin position="25"/>
        <end position="1306"/>
    </location>
</feature>
<dbReference type="Pfam" id="PF03793">
    <property type="entry name" value="PASTA"/>
    <property type="match status" value="4"/>
</dbReference>
<accession>A0AAJ0U214</accession>
<dbReference type="InterPro" id="IPR005543">
    <property type="entry name" value="PASTA_dom"/>
</dbReference>